<dbReference type="Proteomes" id="UP000431744">
    <property type="component" value="Unassembled WGS sequence"/>
</dbReference>
<evidence type="ECO:0000313" key="7">
    <source>
        <dbReference type="EMBL" id="KAB1648335.1"/>
    </source>
</evidence>
<dbReference type="PRINTS" id="PR00411">
    <property type="entry name" value="PNDRDTASEI"/>
</dbReference>
<dbReference type="Gene3D" id="3.50.50.60">
    <property type="entry name" value="FAD/NAD(P)-binding domain"/>
    <property type="match status" value="1"/>
</dbReference>
<keyword evidence="2" id="KW-0479">Metal-binding</keyword>
<sequence length="495" mass="53033">MDELDRDGDPDSYFATNASLFTAGGIADRPSPTARRVPSGEAGSPLTITEPAREIPVHEETDVLVVGGGPAGTAAALAARRLGQRVTLVERYGALGGLSTGGLVIWIDRMTDWNGTPVIAGIGAELLDRLPEGALAGPGPELWGSTDPVHVERWRHRLSVFRDTVTRSPMIDPEWLKIVSHESLIEAGARVLLHSWVVSAITDGDDVRGAVFESKQGRRAILAKVVVDTTGDLDVVAQAGGAFVTDAKKDGTGGNVQHCVNNAFTWAGVDMRRWIDFKTNDVAGHRELMAKGREQLGFVDTPHVGWRDDVVVFMGPRLAGYSGIDVEDLSVVELESRRRMVDHLDFFRSHAPGFENAWIMLAAPEIGVRMTRRLAGEHPLDTAEWRAGARHADEVGVSPSPSQKYATISVPYGALVPERLDGLLVGGRHVASDAPTQAFMREIPQCWMTGHAAGAAAAIAVSTGARPRDVDVADVRAALRDQGAFLHETETAAAG</sequence>
<evidence type="ECO:0000256" key="5">
    <source>
        <dbReference type="ARBA" id="ARBA00023014"/>
    </source>
</evidence>
<dbReference type="GO" id="GO:0046872">
    <property type="term" value="F:metal ion binding"/>
    <property type="evidence" value="ECO:0007669"/>
    <property type="project" value="UniProtKB-KW"/>
</dbReference>
<evidence type="ECO:0000256" key="6">
    <source>
        <dbReference type="SAM" id="MobiDB-lite"/>
    </source>
</evidence>
<dbReference type="AlphaFoldDB" id="A0A6H9WQL1"/>
<dbReference type="GO" id="GO:0051539">
    <property type="term" value="F:4 iron, 4 sulfur cluster binding"/>
    <property type="evidence" value="ECO:0007669"/>
    <property type="project" value="UniProtKB-KW"/>
</dbReference>
<keyword evidence="4" id="KW-0408">Iron</keyword>
<evidence type="ECO:0000256" key="4">
    <source>
        <dbReference type="ARBA" id="ARBA00023004"/>
    </source>
</evidence>
<dbReference type="Pfam" id="PF12831">
    <property type="entry name" value="FAD_oxidored"/>
    <property type="match status" value="1"/>
</dbReference>
<dbReference type="PANTHER" id="PTHR43498">
    <property type="entry name" value="FERREDOXIN:COB-COM HETERODISULFIDE REDUCTASE SUBUNIT A"/>
    <property type="match status" value="1"/>
</dbReference>
<feature type="region of interest" description="Disordered" evidence="6">
    <location>
        <begin position="23"/>
        <end position="50"/>
    </location>
</feature>
<evidence type="ECO:0000256" key="2">
    <source>
        <dbReference type="ARBA" id="ARBA00022723"/>
    </source>
</evidence>
<keyword evidence="8" id="KW-1185">Reference proteome</keyword>
<proteinExistence type="predicted"/>
<accession>A0A6H9WQL1</accession>
<protein>
    <submittedName>
        <fullName evidence="7">FAD-dependent oxidoreductase</fullName>
    </submittedName>
</protein>
<reference evidence="7 8" key="1">
    <citation type="submission" date="2019-09" db="EMBL/GenBank/DDBJ databases">
        <title>Phylogeny of genus Pseudoclavibacter and closely related genus.</title>
        <authorList>
            <person name="Li Y."/>
        </authorList>
    </citation>
    <scope>NUCLEOTIDE SEQUENCE [LARGE SCALE GENOMIC DNA]</scope>
    <source>
        <strain evidence="7 8">EGI 60007</strain>
    </source>
</reference>
<evidence type="ECO:0000256" key="1">
    <source>
        <dbReference type="ARBA" id="ARBA00022485"/>
    </source>
</evidence>
<dbReference type="GO" id="GO:0016491">
    <property type="term" value="F:oxidoreductase activity"/>
    <property type="evidence" value="ECO:0007669"/>
    <property type="project" value="UniProtKB-KW"/>
</dbReference>
<keyword evidence="1" id="KW-0004">4Fe-4S</keyword>
<evidence type="ECO:0000256" key="3">
    <source>
        <dbReference type="ARBA" id="ARBA00023002"/>
    </source>
</evidence>
<keyword evidence="5" id="KW-0411">Iron-sulfur</keyword>
<dbReference type="PANTHER" id="PTHR43498:SF1">
    <property type="entry name" value="COB--COM HETERODISULFIDE REDUCTASE IRON-SULFUR SUBUNIT A"/>
    <property type="match status" value="1"/>
</dbReference>
<organism evidence="7 8">
    <name type="scientific">Pseudoclavibacter endophyticus</name>
    <dbReference type="NCBI Taxonomy" id="1778590"/>
    <lineage>
        <taxon>Bacteria</taxon>
        <taxon>Bacillati</taxon>
        <taxon>Actinomycetota</taxon>
        <taxon>Actinomycetes</taxon>
        <taxon>Micrococcales</taxon>
        <taxon>Microbacteriaceae</taxon>
        <taxon>Pseudoclavibacter</taxon>
    </lineage>
</organism>
<gene>
    <name evidence="7" type="ORF">F8O04_11595</name>
</gene>
<dbReference type="RefSeq" id="WP_158029530.1">
    <property type="nucleotide sequence ID" value="NZ_BMHG01000001.1"/>
</dbReference>
<dbReference type="SUPFAM" id="SSF51905">
    <property type="entry name" value="FAD/NAD(P)-binding domain"/>
    <property type="match status" value="1"/>
</dbReference>
<keyword evidence="3" id="KW-0560">Oxidoreductase</keyword>
<dbReference type="OrthoDB" id="615715at2"/>
<name>A0A6H9WQL1_9MICO</name>
<dbReference type="InterPro" id="IPR036188">
    <property type="entry name" value="FAD/NAD-bd_sf"/>
</dbReference>
<comment type="caution">
    <text evidence="7">The sequence shown here is derived from an EMBL/GenBank/DDBJ whole genome shotgun (WGS) entry which is preliminary data.</text>
</comment>
<evidence type="ECO:0000313" key="8">
    <source>
        <dbReference type="Proteomes" id="UP000431744"/>
    </source>
</evidence>
<dbReference type="InterPro" id="IPR039650">
    <property type="entry name" value="HdrA-like"/>
</dbReference>
<dbReference type="EMBL" id="WBJY01000002">
    <property type="protein sequence ID" value="KAB1648335.1"/>
    <property type="molecule type" value="Genomic_DNA"/>
</dbReference>